<feature type="repeat" description="TPR" evidence="3">
    <location>
        <begin position="148"/>
        <end position="181"/>
    </location>
</feature>
<dbReference type="GO" id="GO:0051879">
    <property type="term" value="F:Hsp90 protein binding"/>
    <property type="evidence" value="ECO:0007669"/>
    <property type="project" value="TreeGrafter"/>
</dbReference>
<dbReference type="PROSITE" id="PS50005">
    <property type="entry name" value="TPR"/>
    <property type="match status" value="1"/>
</dbReference>
<dbReference type="Gene3D" id="1.25.40.10">
    <property type="entry name" value="Tetratricopeptide repeat domain"/>
    <property type="match status" value="1"/>
</dbReference>
<keyword evidence="1" id="KW-0677">Repeat</keyword>
<dbReference type="InterPro" id="IPR011990">
    <property type="entry name" value="TPR-like_helical_dom_sf"/>
</dbReference>
<dbReference type="EMBL" id="JAEFCI010011801">
    <property type="protein sequence ID" value="KAG5456401.1"/>
    <property type="molecule type" value="Genomic_DNA"/>
</dbReference>
<proteinExistence type="predicted"/>
<accession>A0A8H7ZN08</accession>
<sequence>MSASDLVAPPPSRPYVIEAGSCLCRAHQREVCLDCGTDYAALNAAADSMRQSGGWLPPPNPQMALRAAKLREQGNGCFKKGEAEAAVKFYTAAVELARSRPIWEPSKAAREDLTVNLCNRAAAYLELKRFHEARADAYVVTRLRADWPKAHYRHGRALEALGLLPEAEEAYERGLAFDPKNSQMVESLEALKKRMNG</sequence>
<comment type="caution">
    <text evidence="4">The sequence shown here is derived from an EMBL/GenBank/DDBJ whole genome shotgun (WGS) entry which is preliminary data.</text>
</comment>
<dbReference type="PANTHER" id="PTHR22904:SF523">
    <property type="entry name" value="STRESS-INDUCED-PHOSPHOPROTEIN 1"/>
    <property type="match status" value="1"/>
</dbReference>
<dbReference type="PANTHER" id="PTHR22904">
    <property type="entry name" value="TPR REPEAT CONTAINING PROTEIN"/>
    <property type="match status" value="1"/>
</dbReference>
<dbReference type="Proteomes" id="UP000673691">
    <property type="component" value="Unassembled WGS sequence"/>
</dbReference>
<dbReference type="SUPFAM" id="SSF48452">
    <property type="entry name" value="TPR-like"/>
    <property type="match status" value="1"/>
</dbReference>
<dbReference type="OrthoDB" id="433738at2759"/>
<name>A0A8H7ZN08_9FUNG</name>
<gene>
    <name evidence="4" type="ORF">BJ554DRAFT_3869</name>
</gene>
<dbReference type="InterPro" id="IPR019734">
    <property type="entry name" value="TPR_rpt"/>
</dbReference>
<evidence type="ECO:0000256" key="3">
    <source>
        <dbReference type="PROSITE-ProRule" id="PRU00339"/>
    </source>
</evidence>
<dbReference type="SMART" id="SM00028">
    <property type="entry name" value="TPR"/>
    <property type="match status" value="3"/>
</dbReference>
<dbReference type="AlphaFoldDB" id="A0A8H7ZN08"/>
<evidence type="ECO:0000256" key="2">
    <source>
        <dbReference type="ARBA" id="ARBA00022803"/>
    </source>
</evidence>
<protein>
    <submittedName>
        <fullName evidence="4">Uncharacterized protein</fullName>
    </submittedName>
</protein>
<dbReference type="Pfam" id="PF13181">
    <property type="entry name" value="TPR_8"/>
    <property type="match status" value="1"/>
</dbReference>
<evidence type="ECO:0000256" key="1">
    <source>
        <dbReference type="ARBA" id="ARBA00022737"/>
    </source>
</evidence>
<evidence type="ECO:0000313" key="4">
    <source>
        <dbReference type="EMBL" id="KAG5456401.1"/>
    </source>
</evidence>
<reference evidence="4 5" key="1">
    <citation type="journal article" name="Sci. Rep.">
        <title>Genome-scale phylogenetic analyses confirm Olpidium as the closest living zoosporic fungus to the non-flagellated, terrestrial fungi.</title>
        <authorList>
            <person name="Chang Y."/>
            <person name="Rochon D."/>
            <person name="Sekimoto S."/>
            <person name="Wang Y."/>
            <person name="Chovatia M."/>
            <person name="Sandor L."/>
            <person name="Salamov A."/>
            <person name="Grigoriev I.V."/>
            <person name="Stajich J.E."/>
            <person name="Spatafora J.W."/>
        </authorList>
    </citation>
    <scope>NUCLEOTIDE SEQUENCE [LARGE SCALE GENOMIC DNA]</scope>
    <source>
        <strain evidence="4">S191</strain>
    </source>
</reference>
<evidence type="ECO:0000313" key="5">
    <source>
        <dbReference type="Proteomes" id="UP000673691"/>
    </source>
</evidence>
<keyword evidence="5" id="KW-1185">Reference proteome</keyword>
<keyword evidence="2 3" id="KW-0802">TPR repeat</keyword>
<organism evidence="4 5">
    <name type="scientific">Olpidium bornovanus</name>
    <dbReference type="NCBI Taxonomy" id="278681"/>
    <lineage>
        <taxon>Eukaryota</taxon>
        <taxon>Fungi</taxon>
        <taxon>Fungi incertae sedis</taxon>
        <taxon>Olpidiomycota</taxon>
        <taxon>Olpidiomycotina</taxon>
        <taxon>Olpidiomycetes</taxon>
        <taxon>Olpidiales</taxon>
        <taxon>Olpidiaceae</taxon>
        <taxon>Olpidium</taxon>
    </lineage>
</organism>